<evidence type="ECO:0000259" key="4">
    <source>
        <dbReference type="Pfam" id="PF08669"/>
    </source>
</evidence>
<dbReference type="SUPFAM" id="SSF101790">
    <property type="entry name" value="Aminomethyltransferase beta-barrel domain"/>
    <property type="match status" value="1"/>
</dbReference>
<dbReference type="InterPro" id="IPR029043">
    <property type="entry name" value="GcvT/YgfZ_C"/>
</dbReference>
<feature type="domain" description="GCVT N-terminal" evidence="3">
    <location>
        <begin position="509"/>
        <end position="792"/>
    </location>
</feature>
<dbReference type="InterPro" id="IPR006222">
    <property type="entry name" value="GCVT_N"/>
</dbReference>
<dbReference type="Proteomes" id="UP000887568">
    <property type="component" value="Unplaced"/>
</dbReference>
<dbReference type="Pfam" id="PF08669">
    <property type="entry name" value="GCV_T_C"/>
    <property type="match status" value="1"/>
</dbReference>
<name>A0A914B2P7_PATMI</name>
<evidence type="ECO:0000313" key="6">
    <source>
        <dbReference type="EnsemblMetazoa" id="XP_038070074.1"/>
    </source>
</evidence>
<dbReference type="Gene3D" id="3.30.70.1400">
    <property type="entry name" value="Aminomethyltransferase beta-barrel domains"/>
    <property type="match status" value="1"/>
</dbReference>
<evidence type="ECO:0000313" key="7">
    <source>
        <dbReference type="Proteomes" id="UP000887568"/>
    </source>
</evidence>
<dbReference type="PANTHER" id="PTHR43757">
    <property type="entry name" value="AMINOMETHYLTRANSFERASE"/>
    <property type="match status" value="1"/>
</dbReference>
<evidence type="ECO:0000256" key="1">
    <source>
        <dbReference type="ARBA" id="ARBA00008609"/>
    </source>
</evidence>
<dbReference type="InterPro" id="IPR013977">
    <property type="entry name" value="GcvT_C"/>
</dbReference>
<dbReference type="InterPro" id="IPR006076">
    <property type="entry name" value="FAD-dep_OxRdtase"/>
</dbReference>
<comment type="similarity">
    <text evidence="1">Belongs to the GcvT family.</text>
</comment>
<dbReference type="Pfam" id="PF01571">
    <property type="entry name" value="GCV_T"/>
    <property type="match status" value="1"/>
</dbReference>
<dbReference type="InterPro" id="IPR032503">
    <property type="entry name" value="FAO_M"/>
</dbReference>
<dbReference type="GO" id="GO:0005739">
    <property type="term" value="C:mitochondrion"/>
    <property type="evidence" value="ECO:0007669"/>
    <property type="project" value="TreeGrafter"/>
</dbReference>
<dbReference type="Pfam" id="PF16350">
    <property type="entry name" value="FAO_M"/>
    <property type="match status" value="1"/>
</dbReference>
<evidence type="ECO:0000259" key="3">
    <source>
        <dbReference type="Pfam" id="PF01571"/>
    </source>
</evidence>
<evidence type="ECO:0000259" key="5">
    <source>
        <dbReference type="Pfam" id="PF16350"/>
    </source>
</evidence>
<dbReference type="InterPro" id="IPR036188">
    <property type="entry name" value="FAD/NAD-bd_sf"/>
</dbReference>
<dbReference type="Gene3D" id="3.30.9.10">
    <property type="entry name" value="D-Amino Acid Oxidase, subunit A, domain 2"/>
    <property type="match status" value="1"/>
</dbReference>
<dbReference type="RefSeq" id="XP_038070074.1">
    <property type="nucleotide sequence ID" value="XM_038214146.1"/>
</dbReference>
<dbReference type="Gene3D" id="2.40.30.110">
    <property type="entry name" value="Aminomethyltransferase beta-barrel domains"/>
    <property type="match status" value="1"/>
</dbReference>
<dbReference type="PANTHER" id="PTHR43757:SF15">
    <property type="entry name" value="PYRUVATE DEHYDROGENASE PHOSPHATASE REGULATORY SUBUNIT, MITOCHONDRIAL-LIKE"/>
    <property type="match status" value="1"/>
</dbReference>
<dbReference type="FunFam" id="2.40.30.110:FF:000004">
    <property type="entry name" value="Pyruvate dehydrogenase phosphatase regulatory subunit, mitochondrial"/>
    <property type="match status" value="1"/>
</dbReference>
<dbReference type="OrthoDB" id="498204at2759"/>
<dbReference type="InterPro" id="IPR028896">
    <property type="entry name" value="GcvT/YgfZ/DmdA"/>
</dbReference>
<organism evidence="6 7">
    <name type="scientific">Patiria miniata</name>
    <name type="common">Bat star</name>
    <name type="synonym">Asterina miniata</name>
    <dbReference type="NCBI Taxonomy" id="46514"/>
    <lineage>
        <taxon>Eukaryota</taxon>
        <taxon>Metazoa</taxon>
        <taxon>Echinodermata</taxon>
        <taxon>Eleutherozoa</taxon>
        <taxon>Asterozoa</taxon>
        <taxon>Asteroidea</taxon>
        <taxon>Valvatacea</taxon>
        <taxon>Valvatida</taxon>
        <taxon>Asterinidae</taxon>
        <taxon>Patiria</taxon>
    </lineage>
</organism>
<accession>A0A914B2P7</accession>
<evidence type="ECO:0008006" key="8">
    <source>
        <dbReference type="Google" id="ProtNLM"/>
    </source>
</evidence>
<feature type="domain" description="Aminomethyltransferase C-terminal" evidence="4">
    <location>
        <begin position="812"/>
        <end position="900"/>
    </location>
</feature>
<dbReference type="FunFam" id="3.30.70.1400:FF:000003">
    <property type="entry name" value="Pyruvate dehydrogenase phosphatase regulatory subunit"/>
    <property type="match status" value="1"/>
</dbReference>
<dbReference type="Pfam" id="PF01266">
    <property type="entry name" value="DAO"/>
    <property type="match status" value="1"/>
</dbReference>
<sequence length="915" mass="101964">MRHWPLPLGPTSETETNCEQVGNEITKLHSNRAGFKLSTMLRIQSSHLPRCLRATGKYWAPPVQASVTYRQASAASTSQDQTVNALPQQARVVICGGGIAGLSAAYNLAKLGETDVVLLEQGSFTCGTTWHAAGLVGVLRPHPLIFALSKMSANLYANLEEDTGLSSGYRKIGSVILAQTKDRMTYLKRAAALARARNIDHTLLAPSEVNSIVPWVRTDDLEGAIHILDDGVTDPTDTALSLARGAKNRGVKLVEGVQVKAVLSEDGKVSQVQTSLGDIQCDYFVNAAGQWGRDVGLMSRPIVNVPMHSTAHGYLVTKPLPGLDVKTPYVRDYDSLNYIREWSGGLMCGYFAPKAKPIFHDGIPEKSAFLSLPEDWDHFQYHLDGFLHRVPAADKMEVRQLFTGAECFTPDLMFLFGEVHEMRNYYLMTGFSSLGITMSGGLGQLLAELIVHGETSLGYWSVNPQRFSPQQNNKAYLRERVTEIEGTNYKLSYPFGQYKTGRKLRCTALYARLAQAGAVFGEMMGVERPKWYVEEGDTEEFVEDIQRGTFSKPGWFDMVKAEYWACRESVCVMDMSSFTKFQLEGKSATSLLQRLCPNDMDVPVGTVVHSGMLNEKGCYENDCSIARLGDERYFIVCPTIQQVKGFHWIARHLPKDGSVKLRDVSGQYTGLNVLGPKARDVLQKLTNTSLNTASFKPFCYKEINLGFCTGIHAMTITHAGEDGMLLYVPNEGAVHVFDMLMKAGRDYGIRPAGYHALRWLRVEKFYSYWGIDFNNEHTPFEIGREMRVKFDKGVEFIGQSALLRQQREGIHRRLVAFVMEDHKVDKDLWCWGSEPIYRNGQLAGMTTSSSFSPTLGSMLCLGWLNNTDPQTGQTQVVTHDYVTKAKYEIDIAGQMFPAKANLYPPKLVTKQPLHG</sequence>
<keyword evidence="7" id="KW-1185">Reference proteome</keyword>
<dbReference type="Gene3D" id="3.50.50.60">
    <property type="entry name" value="FAD/NAD(P)-binding domain"/>
    <property type="match status" value="1"/>
</dbReference>
<dbReference type="SUPFAM" id="SSF54373">
    <property type="entry name" value="FAD-linked reductases, C-terminal domain"/>
    <property type="match status" value="1"/>
</dbReference>
<dbReference type="SUPFAM" id="SSF51905">
    <property type="entry name" value="FAD/NAD(P)-binding domain"/>
    <property type="match status" value="1"/>
</dbReference>
<dbReference type="AlphaFoldDB" id="A0A914B2P7"/>
<dbReference type="GeneID" id="119739275"/>
<protein>
    <recommendedName>
        <fullName evidence="8">Pyruvate dehydrogenase phosphatase regulatory subunit, mitochondrial</fullName>
    </recommendedName>
</protein>
<reference evidence="6" key="1">
    <citation type="submission" date="2022-11" db="UniProtKB">
        <authorList>
            <consortium name="EnsemblMetazoa"/>
        </authorList>
    </citation>
    <scope>IDENTIFICATION</scope>
</reference>
<feature type="domain" description="FAD dependent oxidoreductase central" evidence="5">
    <location>
        <begin position="452"/>
        <end position="506"/>
    </location>
</feature>
<dbReference type="InterPro" id="IPR027266">
    <property type="entry name" value="TrmE/GcvT-like"/>
</dbReference>
<proteinExistence type="inferred from homology"/>
<feature type="domain" description="FAD dependent oxidoreductase" evidence="2">
    <location>
        <begin position="91"/>
        <end position="449"/>
    </location>
</feature>
<dbReference type="OMA" id="TKFPDRE"/>
<dbReference type="Gene3D" id="3.30.1360.120">
    <property type="entry name" value="Probable tRNA modification gtpase trme, domain 1"/>
    <property type="match status" value="1"/>
</dbReference>
<dbReference type="SUPFAM" id="SSF103025">
    <property type="entry name" value="Folate-binding domain"/>
    <property type="match status" value="1"/>
</dbReference>
<evidence type="ECO:0000259" key="2">
    <source>
        <dbReference type="Pfam" id="PF01266"/>
    </source>
</evidence>
<dbReference type="EnsemblMetazoa" id="XM_038214146.1">
    <property type="protein sequence ID" value="XP_038070074.1"/>
    <property type="gene ID" value="LOC119739275"/>
</dbReference>